<feature type="region of interest" description="Disordered" evidence="5">
    <location>
        <begin position="68"/>
        <end position="99"/>
    </location>
</feature>
<evidence type="ECO:0000256" key="2">
    <source>
        <dbReference type="ARBA" id="ARBA00023242"/>
    </source>
</evidence>
<dbReference type="EMBL" id="DS985241">
    <property type="protein sequence ID" value="EDV29459.1"/>
    <property type="molecule type" value="Genomic_DNA"/>
</dbReference>
<evidence type="ECO:0000313" key="8">
    <source>
        <dbReference type="Proteomes" id="UP000009022"/>
    </source>
</evidence>
<dbReference type="HOGENOM" id="CLU_020516_1_0_1"/>
<feature type="compositionally biased region" description="Basic residues" evidence="5">
    <location>
        <begin position="76"/>
        <end position="85"/>
    </location>
</feature>
<dbReference type="GeneID" id="6749087"/>
<dbReference type="CTD" id="6749087"/>
<dbReference type="SMART" id="SM00320">
    <property type="entry name" value="WD40"/>
    <property type="match status" value="5"/>
</dbReference>
<dbReference type="STRING" id="10228.B3RKZ1"/>
<dbReference type="Pfam" id="PF00400">
    <property type="entry name" value="WD40"/>
    <property type="match status" value="1"/>
</dbReference>
<dbReference type="Gene3D" id="2.130.10.10">
    <property type="entry name" value="YVTN repeat-like/Quinoprotein amine dehydrogenase"/>
    <property type="match status" value="2"/>
</dbReference>
<protein>
    <recommendedName>
        <fullName evidence="6">Small-subunit processome Utp12 domain-containing protein</fullName>
    </recommendedName>
</protein>
<evidence type="ECO:0000313" key="7">
    <source>
        <dbReference type="EMBL" id="EDV29459.1"/>
    </source>
</evidence>
<dbReference type="Proteomes" id="UP000009022">
    <property type="component" value="Unassembled WGS sequence"/>
</dbReference>
<evidence type="ECO:0000256" key="1">
    <source>
        <dbReference type="ARBA" id="ARBA00004123"/>
    </source>
</evidence>
<dbReference type="OMA" id="PCTALTW"/>
<dbReference type="PANTHER" id="PTHR44267:SF1">
    <property type="entry name" value="WD REPEAT-CONTAINING PROTEIN 43"/>
    <property type="match status" value="1"/>
</dbReference>
<dbReference type="PANTHER" id="PTHR44267">
    <property type="entry name" value="WD REPEAT-CONTAINING PROTEIN 43"/>
    <property type="match status" value="1"/>
</dbReference>
<dbReference type="PROSITE" id="PS50294">
    <property type="entry name" value="WD_REPEATS_REGION"/>
    <property type="match status" value="1"/>
</dbReference>
<accession>B3RKZ1</accession>
<evidence type="ECO:0000259" key="6">
    <source>
        <dbReference type="Pfam" id="PF04003"/>
    </source>
</evidence>
<dbReference type="InterPro" id="IPR052414">
    <property type="entry name" value="U3_snoRNA-assoc_WDR"/>
</dbReference>
<comment type="subcellular location">
    <subcellularLocation>
        <location evidence="1">Nucleus</location>
    </subcellularLocation>
</comment>
<feature type="compositionally biased region" description="Acidic residues" evidence="5">
    <location>
        <begin position="616"/>
        <end position="628"/>
    </location>
</feature>
<dbReference type="InterPro" id="IPR001680">
    <property type="entry name" value="WD40_rpt"/>
</dbReference>
<dbReference type="FunCoup" id="B3RKZ1">
    <property type="interactions" value="2238"/>
</dbReference>
<keyword evidence="4" id="KW-0853">WD repeat</keyword>
<dbReference type="RefSeq" id="XP_002108661.1">
    <property type="nucleotide sequence ID" value="XM_002108625.1"/>
</dbReference>
<feature type="domain" description="Small-subunit processome Utp12" evidence="6">
    <location>
        <begin position="460"/>
        <end position="562"/>
    </location>
</feature>
<feature type="repeat" description="WD" evidence="4">
    <location>
        <begin position="121"/>
        <end position="161"/>
    </location>
</feature>
<dbReference type="eggNOG" id="KOG4547">
    <property type="taxonomic scope" value="Eukaryota"/>
</dbReference>
<dbReference type="InterPro" id="IPR036322">
    <property type="entry name" value="WD40_repeat_dom_sf"/>
</dbReference>
<dbReference type="PROSITE" id="PS50082">
    <property type="entry name" value="WD_REPEATS_2"/>
    <property type="match status" value="1"/>
</dbReference>
<evidence type="ECO:0000256" key="3">
    <source>
        <dbReference type="ARBA" id="ARBA00038335"/>
    </source>
</evidence>
<proteinExistence type="inferred from homology"/>
<keyword evidence="8" id="KW-1185">Reference proteome</keyword>
<feature type="region of interest" description="Disordered" evidence="5">
    <location>
        <begin position="585"/>
        <end position="628"/>
    </location>
</feature>
<gene>
    <name evidence="7" type="ORF">TRIADDRAFT_51818</name>
</gene>
<dbReference type="Pfam" id="PF04003">
    <property type="entry name" value="Utp12"/>
    <property type="match status" value="1"/>
</dbReference>
<evidence type="ECO:0000256" key="4">
    <source>
        <dbReference type="PROSITE-ProRule" id="PRU00221"/>
    </source>
</evidence>
<dbReference type="GO" id="GO:0000462">
    <property type="term" value="P:maturation of SSU-rRNA from tricistronic rRNA transcript (SSU-rRNA, 5.8S rRNA, LSU-rRNA)"/>
    <property type="evidence" value="ECO:0000318"/>
    <property type="project" value="GO_Central"/>
</dbReference>
<dbReference type="InterPro" id="IPR015943">
    <property type="entry name" value="WD40/YVTN_repeat-like_dom_sf"/>
</dbReference>
<comment type="similarity">
    <text evidence="3">Belongs to the UTP5 family.</text>
</comment>
<name>B3RKZ1_TRIAD</name>
<dbReference type="InterPro" id="IPR007148">
    <property type="entry name" value="SSU_processome_Utp12"/>
</dbReference>
<dbReference type="OrthoDB" id="30195at2759"/>
<organism evidence="7 8">
    <name type="scientific">Trichoplax adhaerens</name>
    <name type="common">Trichoplax reptans</name>
    <dbReference type="NCBI Taxonomy" id="10228"/>
    <lineage>
        <taxon>Eukaryota</taxon>
        <taxon>Metazoa</taxon>
        <taxon>Placozoa</taxon>
        <taxon>Uniplacotomia</taxon>
        <taxon>Trichoplacea</taxon>
        <taxon>Trichoplacidae</taxon>
        <taxon>Trichoplax</taxon>
    </lineage>
</organism>
<dbReference type="GO" id="GO:0005730">
    <property type="term" value="C:nucleolus"/>
    <property type="evidence" value="ECO:0000318"/>
    <property type="project" value="GO_Central"/>
</dbReference>
<keyword evidence="2" id="KW-0539">Nucleus</keyword>
<dbReference type="InParanoid" id="B3RKZ1"/>
<dbReference type="PhylomeDB" id="B3RKZ1"/>
<reference evidence="7 8" key="1">
    <citation type="journal article" date="2008" name="Nature">
        <title>The Trichoplax genome and the nature of placozoans.</title>
        <authorList>
            <person name="Srivastava M."/>
            <person name="Begovic E."/>
            <person name="Chapman J."/>
            <person name="Putnam N.H."/>
            <person name="Hellsten U."/>
            <person name="Kawashima T."/>
            <person name="Kuo A."/>
            <person name="Mitros T."/>
            <person name="Salamov A."/>
            <person name="Carpenter M.L."/>
            <person name="Signorovitch A.Y."/>
            <person name="Moreno M.A."/>
            <person name="Kamm K."/>
            <person name="Grimwood J."/>
            <person name="Schmutz J."/>
            <person name="Shapiro H."/>
            <person name="Grigoriev I.V."/>
            <person name="Buss L.W."/>
            <person name="Schierwater B."/>
            <person name="Dellaporta S.L."/>
            <person name="Rokhsar D.S."/>
        </authorList>
    </citation>
    <scope>NUCLEOTIDE SEQUENCE [LARGE SCALE GENOMIC DNA]</scope>
    <source>
        <strain evidence="7 8">Grell-BS-1999</strain>
    </source>
</reference>
<dbReference type="KEGG" id="tad:TRIADDRAFT_51818"/>
<dbReference type="SUPFAM" id="SSF50978">
    <property type="entry name" value="WD40 repeat-like"/>
    <property type="match status" value="1"/>
</dbReference>
<evidence type="ECO:0000256" key="5">
    <source>
        <dbReference type="SAM" id="MobiDB-lite"/>
    </source>
</evidence>
<dbReference type="AlphaFoldDB" id="B3RKZ1"/>
<sequence>MAEIAIDAMANGSDDYKTAFSCDGQYFASVSSSGQLAVWNSKNCKLLQTHDFLSNRITCIAWSPTCNNPNDSSKQPPRKKSKTSKKSAQNATKTNLLAGGSPTGSLAILNVNKGEVCSKMENGHHAAVTCICWSSEDVLYSASEDGLVIIWDSNTAEIKKQWKAEKSPISAMCTNSDGTKLILASRSIKVWNVETQQILTKYTGHINDVAYLKVLPSQKTSNAEYFISGAERDKYLNVWQMSTEKSSVHSPLATLALTNYSVGLDCKLLKELSIAAVCRDGQLHIYYISLNGSKRKKPVSPTSSIQIVTPADKNSTPLPVPIFNAQFCDEALEEQLLKISYGSLINPNYEDLDITKCETHCCLIRDNSKNLLLSRDKAGTVTSAQGNNSKDAKIIGPVNMKLSNVSVNKKSKTTKESAHEVTFQERLDATKTHSRINSASSLPTADSLSQMLIQAVHSQDSRLLDSVLQNNKEVIVRNTIKRIPITLIQPFLKEVIKRFESNPNRSGNLTLWLKTAFTVHSSYLITLPNLMETLGTLYTLIEGRVQTYNKLAQLEGRLEVMLTQLETQQDSTVQDQYAPLNIYEDSDTESENFSIGVSSSSEDEDQLLDQYSSTGDTEDDMGNSDEAE</sequence>